<feature type="non-terminal residue" evidence="2">
    <location>
        <position position="1"/>
    </location>
</feature>
<protein>
    <submittedName>
        <fullName evidence="2">Gluconate permease, Bsu4004 homolog</fullName>
    </submittedName>
</protein>
<feature type="non-terminal residue" evidence="2">
    <location>
        <position position="89"/>
    </location>
</feature>
<gene>
    <name evidence="2" type="ORF">AVDCRST_MAG40-1182</name>
</gene>
<reference evidence="2" key="1">
    <citation type="submission" date="2020-02" db="EMBL/GenBank/DDBJ databases">
        <authorList>
            <person name="Meier V. D."/>
        </authorList>
    </citation>
    <scope>NUCLEOTIDE SEQUENCE</scope>
    <source>
        <strain evidence="2">AVDCRST_MAG40</strain>
    </source>
</reference>
<feature type="compositionally biased region" description="Basic and acidic residues" evidence="1">
    <location>
        <begin position="59"/>
        <end position="72"/>
    </location>
</feature>
<evidence type="ECO:0000256" key="1">
    <source>
        <dbReference type="SAM" id="MobiDB-lite"/>
    </source>
</evidence>
<dbReference type="EMBL" id="CADCTX010000356">
    <property type="protein sequence ID" value="CAA9314928.1"/>
    <property type="molecule type" value="Genomic_DNA"/>
</dbReference>
<name>A0A6J4KU66_9BACT</name>
<feature type="region of interest" description="Disordered" evidence="1">
    <location>
        <begin position="1"/>
        <end position="41"/>
    </location>
</feature>
<feature type="compositionally biased region" description="Basic residues" evidence="1">
    <location>
        <begin position="1"/>
        <end position="33"/>
    </location>
</feature>
<evidence type="ECO:0000313" key="2">
    <source>
        <dbReference type="EMBL" id="CAA9314928.1"/>
    </source>
</evidence>
<feature type="compositionally biased region" description="Gly residues" evidence="1">
    <location>
        <begin position="73"/>
        <end position="83"/>
    </location>
</feature>
<proteinExistence type="predicted"/>
<sequence length="89" mass="9338">HGGGAHHGRDRRAPRGRGARRRRGAARAPRAGHRRGEPHVLPLQRHRLLDVQGVLRAHGAADVRHVERDGGDRGAGGAGGGARAPGARV</sequence>
<organism evidence="2">
    <name type="scientific">uncultured Gemmatimonadaceae bacterium</name>
    <dbReference type="NCBI Taxonomy" id="246130"/>
    <lineage>
        <taxon>Bacteria</taxon>
        <taxon>Pseudomonadati</taxon>
        <taxon>Gemmatimonadota</taxon>
        <taxon>Gemmatimonadia</taxon>
        <taxon>Gemmatimonadales</taxon>
        <taxon>Gemmatimonadaceae</taxon>
        <taxon>environmental samples</taxon>
    </lineage>
</organism>
<feature type="region of interest" description="Disordered" evidence="1">
    <location>
        <begin position="59"/>
        <end position="89"/>
    </location>
</feature>
<dbReference type="AlphaFoldDB" id="A0A6J4KU66"/>
<accession>A0A6J4KU66</accession>